<comment type="caution">
    <text evidence="2">The sequence shown here is derived from an EMBL/GenBank/DDBJ whole genome shotgun (WGS) entry which is preliminary data.</text>
</comment>
<evidence type="ECO:0000313" key="3">
    <source>
        <dbReference type="Proteomes" id="UP000269974"/>
    </source>
</evidence>
<feature type="region of interest" description="Disordered" evidence="1">
    <location>
        <begin position="1"/>
        <end position="66"/>
    </location>
</feature>
<name>A0A7Z8Y7E8_9ACTO</name>
<feature type="compositionally biased region" description="Pro residues" evidence="1">
    <location>
        <begin position="16"/>
        <end position="25"/>
    </location>
</feature>
<dbReference type="Proteomes" id="UP000269974">
    <property type="component" value="Unassembled WGS sequence"/>
</dbReference>
<accession>A0A7Z8Y7E8</accession>
<proteinExistence type="predicted"/>
<sequence>MLQGGGHPSTSGQKLPVPPAQPGPSPAHRANRPAHRATYPSRRQGQAGPRAGPTVLPPGKAIPNSG</sequence>
<dbReference type="EMBL" id="UYIO01000001">
    <property type="protein sequence ID" value="VDG75315.1"/>
    <property type="molecule type" value="Genomic_DNA"/>
</dbReference>
<protein>
    <submittedName>
        <fullName evidence="2">Uncharacterized protein</fullName>
    </submittedName>
</protein>
<reference evidence="2 3" key="1">
    <citation type="submission" date="2018-11" db="EMBL/GenBank/DDBJ databases">
        <authorList>
            <consortium name="Pathogen Informatics"/>
        </authorList>
    </citation>
    <scope>NUCLEOTIDE SEQUENCE [LARGE SCALE GENOMIC DNA]</scope>
    <source>
        <strain evidence="2 3">NCTC10327</strain>
    </source>
</reference>
<dbReference type="AlphaFoldDB" id="A0A7Z8Y7E8"/>
<organism evidence="2 3">
    <name type="scientific">Actinobaculum suis</name>
    <dbReference type="NCBI Taxonomy" id="1657"/>
    <lineage>
        <taxon>Bacteria</taxon>
        <taxon>Bacillati</taxon>
        <taxon>Actinomycetota</taxon>
        <taxon>Actinomycetes</taxon>
        <taxon>Actinomycetales</taxon>
        <taxon>Actinomycetaceae</taxon>
        <taxon>Actinobaculum</taxon>
    </lineage>
</organism>
<gene>
    <name evidence="2" type="ORF">NCTC10327_00043</name>
</gene>
<evidence type="ECO:0000313" key="2">
    <source>
        <dbReference type="EMBL" id="VDG75315.1"/>
    </source>
</evidence>
<evidence type="ECO:0000256" key="1">
    <source>
        <dbReference type="SAM" id="MobiDB-lite"/>
    </source>
</evidence>